<dbReference type="EMBL" id="JABELV010000292">
    <property type="protein sequence ID" value="KAG7527424.1"/>
    <property type="molecule type" value="Genomic_DNA"/>
</dbReference>
<reference evidence="1" key="1">
    <citation type="submission" date="2020-04" db="EMBL/GenBank/DDBJ databases">
        <title>Analysis of mating type loci in Filobasidium floriforme.</title>
        <authorList>
            <person name="Nowrousian M."/>
        </authorList>
    </citation>
    <scope>NUCLEOTIDE SEQUENCE</scope>
    <source>
        <strain evidence="1">CBS 6242</strain>
    </source>
</reference>
<keyword evidence="2" id="KW-1185">Reference proteome</keyword>
<dbReference type="Proteomes" id="UP000812966">
    <property type="component" value="Unassembled WGS sequence"/>
</dbReference>
<evidence type="ECO:0000313" key="1">
    <source>
        <dbReference type="EMBL" id="KAG7527424.1"/>
    </source>
</evidence>
<comment type="caution">
    <text evidence="1">The sequence shown here is derived from an EMBL/GenBank/DDBJ whole genome shotgun (WGS) entry which is preliminary data.</text>
</comment>
<accession>A0A8K0NMC9</accession>
<dbReference type="AlphaFoldDB" id="A0A8K0NMC9"/>
<sequence length="191" mass="21822">MGPETQPTDKEVIKISGKEFTRKGVEAFVFIHLDGWEVCYTDNDTRHSLFRNIVRNVWKSLAAGAQPISEITVCMKYSGWASDRSGGWEPPVDYVLDSFGGDQFKTWSRSCLPLKQPIVVVSVTDHQTYWPRIFDKIQPCNLLALHKLEYLHYVEPDTVCQEIYKRDPEGTIEIRKVIGRESTTAILGQDV</sequence>
<proteinExistence type="predicted"/>
<evidence type="ECO:0000313" key="2">
    <source>
        <dbReference type="Proteomes" id="UP000812966"/>
    </source>
</evidence>
<organism evidence="1 2">
    <name type="scientific">Filobasidium floriforme</name>
    <dbReference type="NCBI Taxonomy" id="5210"/>
    <lineage>
        <taxon>Eukaryota</taxon>
        <taxon>Fungi</taxon>
        <taxon>Dikarya</taxon>
        <taxon>Basidiomycota</taxon>
        <taxon>Agaricomycotina</taxon>
        <taxon>Tremellomycetes</taxon>
        <taxon>Filobasidiales</taxon>
        <taxon>Filobasidiaceae</taxon>
        <taxon>Filobasidium</taxon>
    </lineage>
</organism>
<gene>
    <name evidence="1" type="ORF">FFLO_06945</name>
</gene>
<protein>
    <submittedName>
        <fullName evidence="1">Uncharacterized protein</fullName>
    </submittedName>
</protein>
<name>A0A8K0NMC9_9TREE</name>